<name>A0AAV6K4S9_9ERIC</name>
<keyword evidence="8" id="KW-1185">Reference proteome</keyword>
<evidence type="ECO:0000256" key="3">
    <source>
        <dbReference type="ARBA" id="ARBA00022824"/>
    </source>
</evidence>
<dbReference type="EMBL" id="JACTNZ010000005">
    <property type="protein sequence ID" value="KAG5547456.1"/>
    <property type="molecule type" value="Genomic_DNA"/>
</dbReference>
<dbReference type="Pfam" id="PF02881">
    <property type="entry name" value="SRP54_N"/>
    <property type="match status" value="1"/>
</dbReference>
<dbReference type="Gene3D" id="1.20.120.140">
    <property type="entry name" value="Signal recognition particle SRP54, nucleotide-binding domain"/>
    <property type="match status" value="1"/>
</dbReference>
<dbReference type="GO" id="GO:0005829">
    <property type="term" value="C:cytosol"/>
    <property type="evidence" value="ECO:0007669"/>
    <property type="project" value="TreeGrafter"/>
</dbReference>
<evidence type="ECO:0000313" key="8">
    <source>
        <dbReference type="Proteomes" id="UP000823749"/>
    </source>
</evidence>
<comment type="subunit">
    <text evidence="4">Component of a signal recognition particle (SRP) complex that consists of a 7SL RNA molecule of 300 nucleotides and six protein subunits: SRP72, SRP68, SRP54, SRP19, SRP14 and SRP9.</text>
</comment>
<comment type="subcellular location">
    <subcellularLocation>
        <location evidence="2">Cytoplasm</location>
    </subcellularLocation>
    <subcellularLocation>
        <location evidence="1">Endoplasmic reticulum</location>
    </subcellularLocation>
</comment>
<dbReference type="SUPFAM" id="SSF47364">
    <property type="entry name" value="Domain of the SRP/SRP receptor G-proteins"/>
    <property type="match status" value="1"/>
</dbReference>
<dbReference type="SMART" id="SM00963">
    <property type="entry name" value="SRP54_N"/>
    <property type="match status" value="1"/>
</dbReference>
<dbReference type="InterPro" id="IPR013822">
    <property type="entry name" value="Signal_recog_particl_SRP54_hlx"/>
</dbReference>
<evidence type="ECO:0000256" key="4">
    <source>
        <dbReference type="ARBA" id="ARBA00034796"/>
    </source>
</evidence>
<dbReference type="InterPro" id="IPR036225">
    <property type="entry name" value="SRP/SRP_N"/>
</dbReference>
<dbReference type="GO" id="GO:0008312">
    <property type="term" value="F:7S RNA binding"/>
    <property type="evidence" value="ECO:0007669"/>
    <property type="project" value="TreeGrafter"/>
</dbReference>
<proteinExistence type="predicted"/>
<accession>A0AAV6K4S9</accession>
<gene>
    <name evidence="7" type="ORF">RHGRI_013224</name>
</gene>
<dbReference type="GO" id="GO:0030942">
    <property type="term" value="F:endoplasmic reticulum signal peptide binding"/>
    <property type="evidence" value="ECO:0007669"/>
    <property type="project" value="TreeGrafter"/>
</dbReference>
<dbReference type="GO" id="GO:0005525">
    <property type="term" value="F:GTP binding"/>
    <property type="evidence" value="ECO:0007669"/>
    <property type="project" value="InterPro"/>
</dbReference>
<protein>
    <recommendedName>
        <fullName evidence="6">Signal recognition particle SRP54 helical bundle domain-containing protein</fullName>
    </recommendedName>
</protein>
<keyword evidence="3" id="KW-0256">Endoplasmic reticulum</keyword>
<dbReference type="AlphaFoldDB" id="A0AAV6K4S9"/>
<comment type="caution">
    <text evidence="7">The sequence shown here is derived from an EMBL/GenBank/DDBJ whole genome shotgun (WGS) entry which is preliminary data.</text>
</comment>
<sequence>MVLGELGGSLARALQKMSNSTIIDENVLNECLKEITRALLQADVQFKLVRDLQMNIKNIVNLDHLAPGHNKRNIIQQAIFKELCKMLDTGEPSFMPKKGKTSVVMFVGLQGLFSLLDDACFD</sequence>
<feature type="domain" description="Signal recognition particle SRP54 helical bundle" evidence="6">
    <location>
        <begin position="2"/>
        <end position="87"/>
    </location>
</feature>
<dbReference type="GO" id="GO:0005783">
    <property type="term" value="C:endoplasmic reticulum"/>
    <property type="evidence" value="ECO:0007669"/>
    <property type="project" value="UniProtKB-SubCell"/>
</dbReference>
<dbReference type="PANTHER" id="PTHR11564:SF5">
    <property type="entry name" value="SIGNAL RECOGNITION PARTICLE SUBUNIT SRP54"/>
    <property type="match status" value="1"/>
</dbReference>
<reference evidence="7" key="1">
    <citation type="submission" date="2020-08" db="EMBL/GenBank/DDBJ databases">
        <title>Plant Genome Project.</title>
        <authorList>
            <person name="Zhang R.-G."/>
        </authorList>
    </citation>
    <scope>NUCLEOTIDE SEQUENCE</scope>
    <source>
        <strain evidence="7">WSP0</strain>
        <tissue evidence="7">Leaf</tissue>
    </source>
</reference>
<evidence type="ECO:0000259" key="6">
    <source>
        <dbReference type="SMART" id="SM00963"/>
    </source>
</evidence>
<dbReference type="FunFam" id="1.20.120.140:FF:000001">
    <property type="entry name" value="Signal recognition particle GTPase"/>
    <property type="match status" value="1"/>
</dbReference>
<dbReference type="InterPro" id="IPR022941">
    <property type="entry name" value="SRP54"/>
</dbReference>
<comment type="function">
    <text evidence="5">Component of the signal recognition particle (SRP) complex, a ribonucleoprotein complex that mediates the cotranslational targeting of secretory and membrane proteins to the endoplasmic reticulum (ER). As part of the SRP complex, associates with the SRP receptor (SR) component SRPRA to target secretory proteins to the endoplasmic reticulum membrane. Binds to the signal sequence of presecretory proteins when they emerge from the ribosomes. Displays basal GTPase activity, and stimulates reciprocal GTPase activation of the SR subunit SRPRA. Forms a guanosine 5'-triphosphate (GTP)-dependent complex with the SR subunit SRPRA. SR compaction and GTPase mediated rearrangement of SR drive SRP-mediated cotranslational protein translocation into the ER. Requires the presence of SRP9/SRP14 and/or SRP19 to stably interact with RNA.</text>
</comment>
<dbReference type="InterPro" id="IPR042101">
    <property type="entry name" value="SRP54_N_sf"/>
</dbReference>
<evidence type="ECO:0000313" key="7">
    <source>
        <dbReference type="EMBL" id="KAG5547456.1"/>
    </source>
</evidence>
<dbReference type="GO" id="GO:0006616">
    <property type="term" value="P:SRP-dependent cotranslational protein targeting to membrane, translocation"/>
    <property type="evidence" value="ECO:0007669"/>
    <property type="project" value="TreeGrafter"/>
</dbReference>
<evidence type="ECO:0000256" key="5">
    <source>
        <dbReference type="ARBA" id="ARBA00046020"/>
    </source>
</evidence>
<evidence type="ECO:0000256" key="1">
    <source>
        <dbReference type="ARBA" id="ARBA00004240"/>
    </source>
</evidence>
<evidence type="ECO:0000256" key="2">
    <source>
        <dbReference type="ARBA" id="ARBA00004496"/>
    </source>
</evidence>
<dbReference type="Proteomes" id="UP000823749">
    <property type="component" value="Chromosome 5"/>
</dbReference>
<dbReference type="GO" id="GO:0005786">
    <property type="term" value="C:signal recognition particle, endoplasmic reticulum targeting"/>
    <property type="evidence" value="ECO:0007669"/>
    <property type="project" value="TreeGrafter"/>
</dbReference>
<organism evidence="7 8">
    <name type="scientific">Rhododendron griersonianum</name>
    <dbReference type="NCBI Taxonomy" id="479676"/>
    <lineage>
        <taxon>Eukaryota</taxon>
        <taxon>Viridiplantae</taxon>
        <taxon>Streptophyta</taxon>
        <taxon>Embryophyta</taxon>
        <taxon>Tracheophyta</taxon>
        <taxon>Spermatophyta</taxon>
        <taxon>Magnoliopsida</taxon>
        <taxon>eudicotyledons</taxon>
        <taxon>Gunneridae</taxon>
        <taxon>Pentapetalae</taxon>
        <taxon>asterids</taxon>
        <taxon>Ericales</taxon>
        <taxon>Ericaceae</taxon>
        <taxon>Ericoideae</taxon>
        <taxon>Rhodoreae</taxon>
        <taxon>Rhododendron</taxon>
    </lineage>
</organism>
<dbReference type="PANTHER" id="PTHR11564">
    <property type="entry name" value="SIGNAL RECOGNITION PARTICLE 54K PROTEIN SRP54"/>
    <property type="match status" value="1"/>
</dbReference>
<dbReference type="GO" id="GO:0003924">
    <property type="term" value="F:GTPase activity"/>
    <property type="evidence" value="ECO:0007669"/>
    <property type="project" value="InterPro"/>
</dbReference>